<reference evidence="2" key="1">
    <citation type="submission" date="2021-01" db="EMBL/GenBank/DDBJ databases">
        <title>Adiantum capillus-veneris genome.</title>
        <authorList>
            <person name="Fang Y."/>
            <person name="Liao Q."/>
        </authorList>
    </citation>
    <scope>NUCLEOTIDE SEQUENCE</scope>
    <source>
        <strain evidence="2">H3</strain>
        <tissue evidence="2">Leaf</tissue>
    </source>
</reference>
<comment type="caution">
    <text evidence="2">The sequence shown here is derived from an EMBL/GenBank/DDBJ whole genome shotgun (WGS) entry which is preliminary data.</text>
</comment>
<keyword evidence="3" id="KW-1185">Reference proteome</keyword>
<dbReference type="EMBL" id="JABFUD020000013">
    <property type="protein sequence ID" value="KAI5071457.1"/>
    <property type="molecule type" value="Genomic_DNA"/>
</dbReference>
<accession>A0A9D4UQ01</accession>
<organism evidence="2 3">
    <name type="scientific">Adiantum capillus-veneris</name>
    <name type="common">Maidenhair fern</name>
    <dbReference type="NCBI Taxonomy" id="13818"/>
    <lineage>
        <taxon>Eukaryota</taxon>
        <taxon>Viridiplantae</taxon>
        <taxon>Streptophyta</taxon>
        <taxon>Embryophyta</taxon>
        <taxon>Tracheophyta</taxon>
        <taxon>Polypodiopsida</taxon>
        <taxon>Polypodiidae</taxon>
        <taxon>Polypodiales</taxon>
        <taxon>Pteridineae</taxon>
        <taxon>Pteridaceae</taxon>
        <taxon>Vittarioideae</taxon>
        <taxon>Adiantum</taxon>
    </lineage>
</organism>
<feature type="chain" id="PRO_5038973847" description="Secreted protein" evidence="1">
    <location>
        <begin position="22"/>
        <end position="118"/>
    </location>
</feature>
<sequence>MRWRSVLVAEEIALRVGILLSASGMTFVEPGSCPTSICGSRAIDLKVPCLWPGKLEIKTHLKACSEDVFGVSYLHQLFSLRVWSYAWLWFSWDLGLLTTTESAALILVVFSAACTYEV</sequence>
<evidence type="ECO:0000313" key="3">
    <source>
        <dbReference type="Proteomes" id="UP000886520"/>
    </source>
</evidence>
<evidence type="ECO:0000313" key="2">
    <source>
        <dbReference type="EMBL" id="KAI5071457.1"/>
    </source>
</evidence>
<proteinExistence type="predicted"/>
<evidence type="ECO:0000256" key="1">
    <source>
        <dbReference type="SAM" id="SignalP"/>
    </source>
</evidence>
<keyword evidence="1" id="KW-0732">Signal</keyword>
<protein>
    <recommendedName>
        <fullName evidence="4">Secreted protein</fullName>
    </recommendedName>
</protein>
<dbReference type="Proteomes" id="UP000886520">
    <property type="component" value="Chromosome 13"/>
</dbReference>
<name>A0A9D4UQ01_ADICA</name>
<dbReference type="AlphaFoldDB" id="A0A9D4UQ01"/>
<gene>
    <name evidence="2" type="ORF">GOP47_0013708</name>
</gene>
<evidence type="ECO:0008006" key="4">
    <source>
        <dbReference type="Google" id="ProtNLM"/>
    </source>
</evidence>
<feature type="signal peptide" evidence="1">
    <location>
        <begin position="1"/>
        <end position="21"/>
    </location>
</feature>